<protein>
    <submittedName>
        <fullName evidence="2">Uncharacterized protein</fullName>
    </submittedName>
</protein>
<name>A0A0A9AK77_ARUDO</name>
<feature type="compositionally biased region" description="Acidic residues" evidence="1">
    <location>
        <begin position="49"/>
        <end position="58"/>
    </location>
</feature>
<accession>A0A0A9AK77</accession>
<organism evidence="2">
    <name type="scientific">Arundo donax</name>
    <name type="common">Giant reed</name>
    <name type="synonym">Donax arundinaceus</name>
    <dbReference type="NCBI Taxonomy" id="35708"/>
    <lineage>
        <taxon>Eukaryota</taxon>
        <taxon>Viridiplantae</taxon>
        <taxon>Streptophyta</taxon>
        <taxon>Embryophyta</taxon>
        <taxon>Tracheophyta</taxon>
        <taxon>Spermatophyta</taxon>
        <taxon>Magnoliopsida</taxon>
        <taxon>Liliopsida</taxon>
        <taxon>Poales</taxon>
        <taxon>Poaceae</taxon>
        <taxon>PACMAD clade</taxon>
        <taxon>Arundinoideae</taxon>
        <taxon>Arundineae</taxon>
        <taxon>Arundo</taxon>
    </lineage>
</organism>
<reference evidence="2" key="2">
    <citation type="journal article" date="2015" name="Data Brief">
        <title>Shoot transcriptome of the giant reed, Arundo donax.</title>
        <authorList>
            <person name="Barrero R.A."/>
            <person name="Guerrero F.D."/>
            <person name="Moolhuijzen P."/>
            <person name="Goolsby J.A."/>
            <person name="Tidwell J."/>
            <person name="Bellgard S.E."/>
            <person name="Bellgard M.I."/>
        </authorList>
    </citation>
    <scope>NUCLEOTIDE SEQUENCE</scope>
    <source>
        <tissue evidence="2">Shoot tissue taken approximately 20 cm above the soil surface</tissue>
    </source>
</reference>
<dbReference type="AlphaFoldDB" id="A0A0A9AK77"/>
<proteinExistence type="predicted"/>
<reference evidence="2" key="1">
    <citation type="submission" date="2014-09" db="EMBL/GenBank/DDBJ databases">
        <authorList>
            <person name="Magalhaes I.L.F."/>
            <person name="Oliveira U."/>
            <person name="Santos F.R."/>
            <person name="Vidigal T.H.D.A."/>
            <person name="Brescovit A.D."/>
            <person name="Santos A.J."/>
        </authorList>
    </citation>
    <scope>NUCLEOTIDE SEQUENCE</scope>
    <source>
        <tissue evidence="2">Shoot tissue taken approximately 20 cm above the soil surface</tissue>
    </source>
</reference>
<dbReference type="EMBL" id="GBRH01250403">
    <property type="protein sequence ID" value="JAD47492.1"/>
    <property type="molecule type" value="Transcribed_RNA"/>
</dbReference>
<feature type="region of interest" description="Disordered" evidence="1">
    <location>
        <begin position="1"/>
        <end position="72"/>
    </location>
</feature>
<sequence length="72" mass="7600">MGSRDEGPPPGAGLVGRDRRNGSRRSLHGSRGPCDDPSRHQQIHPLQDLQEDDRDGDGEGGVAGAEDHAPGH</sequence>
<evidence type="ECO:0000313" key="2">
    <source>
        <dbReference type="EMBL" id="JAD47492.1"/>
    </source>
</evidence>
<evidence type="ECO:0000256" key="1">
    <source>
        <dbReference type="SAM" id="MobiDB-lite"/>
    </source>
</evidence>